<evidence type="ECO:0000313" key="4">
    <source>
        <dbReference type="Proteomes" id="UP001608902"/>
    </source>
</evidence>
<name>A0ABD6ER65_9BILA</name>
<dbReference type="Proteomes" id="UP001608902">
    <property type="component" value="Unassembled WGS sequence"/>
</dbReference>
<evidence type="ECO:0000256" key="2">
    <source>
        <dbReference type="SAM" id="Phobius"/>
    </source>
</evidence>
<evidence type="ECO:0000313" key="3">
    <source>
        <dbReference type="EMBL" id="MFH4982341.1"/>
    </source>
</evidence>
<feature type="region of interest" description="Disordered" evidence="1">
    <location>
        <begin position="48"/>
        <end position="104"/>
    </location>
</feature>
<evidence type="ECO:0000256" key="1">
    <source>
        <dbReference type="SAM" id="MobiDB-lite"/>
    </source>
</evidence>
<feature type="compositionally biased region" description="Low complexity" evidence="1">
    <location>
        <begin position="73"/>
        <end position="104"/>
    </location>
</feature>
<sequence>MIRTEDNDLNDWGVSQKSGMKFRSKCLIFIFVLLYVGRVTAQSLDDEDFDTYDKSSGGGPDDEDNIEGSGAFSSSPTVTSRTISSPTITTRTSRTTPTTHTIPTTYYKTYSSSPTASKVTEQKHERTTYTKEIRHQFDMKSTQSTLIPLVISVPSPSFSSTLLYIVIGLVVSLLLSVIIGAIFIFRRLGESTVSCINIR</sequence>
<feature type="transmembrane region" description="Helical" evidence="2">
    <location>
        <begin position="26"/>
        <end position="44"/>
    </location>
</feature>
<comment type="caution">
    <text evidence="3">The sequence shown here is derived from an EMBL/GenBank/DDBJ whole genome shotgun (WGS) entry which is preliminary data.</text>
</comment>
<gene>
    <name evidence="3" type="ORF">AB6A40_009050</name>
</gene>
<keyword evidence="2" id="KW-1133">Transmembrane helix</keyword>
<protein>
    <submittedName>
        <fullName evidence="3">Uncharacterized protein</fullName>
    </submittedName>
</protein>
<dbReference type="AlphaFoldDB" id="A0ABD6ER65"/>
<accession>A0ABD6ER65</accession>
<feature type="transmembrane region" description="Helical" evidence="2">
    <location>
        <begin position="162"/>
        <end position="185"/>
    </location>
</feature>
<proteinExistence type="predicted"/>
<dbReference type="EMBL" id="JBGFUD010009048">
    <property type="protein sequence ID" value="MFH4982341.1"/>
    <property type="molecule type" value="Genomic_DNA"/>
</dbReference>
<keyword evidence="4" id="KW-1185">Reference proteome</keyword>
<organism evidence="3 4">
    <name type="scientific">Gnathostoma spinigerum</name>
    <dbReference type="NCBI Taxonomy" id="75299"/>
    <lineage>
        <taxon>Eukaryota</taxon>
        <taxon>Metazoa</taxon>
        <taxon>Ecdysozoa</taxon>
        <taxon>Nematoda</taxon>
        <taxon>Chromadorea</taxon>
        <taxon>Rhabditida</taxon>
        <taxon>Spirurina</taxon>
        <taxon>Gnathostomatomorpha</taxon>
        <taxon>Gnathostomatoidea</taxon>
        <taxon>Gnathostomatidae</taxon>
        <taxon>Gnathostoma</taxon>
    </lineage>
</organism>
<reference evidence="3 4" key="1">
    <citation type="submission" date="2024-08" db="EMBL/GenBank/DDBJ databases">
        <title>Gnathostoma spinigerum genome.</title>
        <authorList>
            <person name="Gonzalez-Bertolin B."/>
            <person name="Monzon S."/>
            <person name="Zaballos A."/>
            <person name="Jimenez P."/>
            <person name="Dekumyoy P."/>
            <person name="Varona S."/>
            <person name="Cuesta I."/>
            <person name="Sumanam S."/>
            <person name="Adisakwattana P."/>
            <person name="Gasser R.B."/>
            <person name="Hernandez-Gonzalez A."/>
            <person name="Young N.D."/>
            <person name="Perteguer M.J."/>
        </authorList>
    </citation>
    <scope>NUCLEOTIDE SEQUENCE [LARGE SCALE GENOMIC DNA]</scope>
    <source>
        <strain evidence="3">AL3</strain>
        <tissue evidence="3">Liver</tissue>
    </source>
</reference>
<keyword evidence="2" id="KW-0472">Membrane</keyword>
<keyword evidence="2" id="KW-0812">Transmembrane</keyword>